<evidence type="ECO:0000313" key="1">
    <source>
        <dbReference type="EMBL" id="KAL1409880.1"/>
    </source>
</evidence>
<dbReference type="Proteomes" id="UP001565368">
    <property type="component" value="Unassembled WGS sequence"/>
</dbReference>
<dbReference type="InterPro" id="IPR013169">
    <property type="entry name" value="mRNA_splic_Cwf18-like"/>
</dbReference>
<organism evidence="1 2">
    <name type="scientific">Vanrija albida</name>
    <dbReference type="NCBI Taxonomy" id="181172"/>
    <lineage>
        <taxon>Eukaryota</taxon>
        <taxon>Fungi</taxon>
        <taxon>Dikarya</taxon>
        <taxon>Basidiomycota</taxon>
        <taxon>Agaricomycotina</taxon>
        <taxon>Tremellomycetes</taxon>
        <taxon>Trichosporonales</taxon>
        <taxon>Trichosporonaceae</taxon>
        <taxon>Vanrija</taxon>
    </lineage>
</organism>
<gene>
    <name evidence="1" type="ORF">Q8F55_003879</name>
</gene>
<dbReference type="PANTHER" id="PTHR31551">
    <property type="entry name" value="PRE-MRNA-SPLICING FACTOR CWF18"/>
    <property type="match status" value="1"/>
</dbReference>
<dbReference type="EMBL" id="JBBXJM010000003">
    <property type="protein sequence ID" value="KAL1409880.1"/>
    <property type="molecule type" value="Genomic_DNA"/>
</dbReference>
<reference evidence="1 2" key="1">
    <citation type="submission" date="2023-08" db="EMBL/GenBank/DDBJ databases">
        <title>Annotated Genome Sequence of Vanrija albida AlHP1.</title>
        <authorList>
            <person name="Herzog R."/>
        </authorList>
    </citation>
    <scope>NUCLEOTIDE SEQUENCE [LARGE SCALE GENOMIC DNA]</scope>
    <source>
        <strain evidence="1 2">AlHP1</strain>
    </source>
</reference>
<dbReference type="Pfam" id="PF08315">
    <property type="entry name" value="cwf18"/>
    <property type="match status" value="1"/>
</dbReference>
<protein>
    <recommendedName>
        <fullName evidence="3">Coiled-coil domain-containing protein 12</fullName>
    </recommendedName>
</protein>
<accession>A0ABR3Q5G5</accession>
<dbReference type="PANTHER" id="PTHR31551:SF1">
    <property type="entry name" value="COILED-COIL DOMAIN-CONTAINING PROTEIN 12"/>
    <property type="match status" value="1"/>
</dbReference>
<keyword evidence="2" id="KW-1185">Reference proteome</keyword>
<comment type="caution">
    <text evidence="1">The sequence shown here is derived from an EMBL/GenBank/DDBJ whole genome shotgun (WGS) entry which is preliminary data.</text>
</comment>
<dbReference type="GeneID" id="95984922"/>
<sequence length="162" mass="18429">METNLAATAAARKERLIALRKRKDAHDAGEVDVTHFTFKQRNFDPETRQMRARAQDGGEDTVEKAVEGLAEEIVKEDEARRAEDLDLFNIQPKRPNWDLKRDMNARMGKLERKTNESIATIFRQRLQGMRKEAAAGEIDILASINAAEHENNAPERGESDDE</sequence>
<evidence type="ECO:0000313" key="2">
    <source>
        <dbReference type="Proteomes" id="UP001565368"/>
    </source>
</evidence>
<name>A0ABR3Q5G5_9TREE</name>
<proteinExistence type="predicted"/>
<evidence type="ECO:0008006" key="3">
    <source>
        <dbReference type="Google" id="ProtNLM"/>
    </source>
</evidence>
<dbReference type="RefSeq" id="XP_069209824.1">
    <property type="nucleotide sequence ID" value="XM_069352406.1"/>
</dbReference>